<feature type="compositionally biased region" description="Polar residues" evidence="1">
    <location>
        <begin position="1"/>
        <end position="21"/>
    </location>
</feature>
<dbReference type="EMBL" id="CM007390">
    <property type="protein sequence ID" value="ONK55883.1"/>
    <property type="molecule type" value="Genomic_DNA"/>
</dbReference>
<reference evidence="3" key="1">
    <citation type="journal article" date="2017" name="Nat. Commun.">
        <title>The asparagus genome sheds light on the origin and evolution of a young Y chromosome.</title>
        <authorList>
            <person name="Harkess A."/>
            <person name="Zhou J."/>
            <person name="Xu C."/>
            <person name="Bowers J.E."/>
            <person name="Van der Hulst R."/>
            <person name="Ayyampalayam S."/>
            <person name="Mercati F."/>
            <person name="Riccardi P."/>
            <person name="McKain M.R."/>
            <person name="Kakrana A."/>
            <person name="Tang H."/>
            <person name="Ray J."/>
            <person name="Groenendijk J."/>
            <person name="Arikit S."/>
            <person name="Mathioni S.M."/>
            <person name="Nakano M."/>
            <person name="Shan H."/>
            <person name="Telgmann-Rauber A."/>
            <person name="Kanno A."/>
            <person name="Yue Z."/>
            <person name="Chen H."/>
            <person name="Li W."/>
            <person name="Chen Y."/>
            <person name="Xu X."/>
            <person name="Zhang Y."/>
            <person name="Luo S."/>
            <person name="Chen H."/>
            <person name="Gao J."/>
            <person name="Mao Z."/>
            <person name="Pires J.C."/>
            <person name="Luo M."/>
            <person name="Kudrna D."/>
            <person name="Wing R.A."/>
            <person name="Meyers B.C."/>
            <person name="Yi K."/>
            <person name="Kong H."/>
            <person name="Lavrijsen P."/>
            <person name="Sunseri F."/>
            <person name="Falavigna A."/>
            <person name="Ye Y."/>
            <person name="Leebens-Mack J.H."/>
            <person name="Chen G."/>
        </authorList>
    </citation>
    <scope>NUCLEOTIDE SEQUENCE [LARGE SCALE GENOMIC DNA]</scope>
    <source>
        <strain evidence="3">cv. DH0086</strain>
    </source>
</reference>
<feature type="region of interest" description="Disordered" evidence="1">
    <location>
        <begin position="1"/>
        <end position="39"/>
    </location>
</feature>
<evidence type="ECO:0000313" key="3">
    <source>
        <dbReference type="Proteomes" id="UP000243459"/>
    </source>
</evidence>
<proteinExistence type="predicted"/>
<dbReference type="Proteomes" id="UP000243459">
    <property type="component" value="Chromosome 10"/>
</dbReference>
<evidence type="ECO:0000313" key="2">
    <source>
        <dbReference type="EMBL" id="ONK55883.1"/>
    </source>
</evidence>
<keyword evidence="3" id="KW-1185">Reference proteome</keyword>
<evidence type="ECO:0000256" key="1">
    <source>
        <dbReference type="SAM" id="MobiDB-lite"/>
    </source>
</evidence>
<protein>
    <submittedName>
        <fullName evidence="2">Uncharacterized protein</fullName>
    </submittedName>
</protein>
<name>A0A5P1E1Q3_ASPOF</name>
<sequence>MLTTSHSRSRTPYETRASTAVSVPPSPGRPPATRTPQAHRAAALVVAILRRDFLQRRLDHHRRDRVPLLTLFLRPVVILVDVGHRGLPDHLDPHHHPHPPRPHSLRRLANVRRNRLLPARMELGRELRDVGEQAAGGGDAVDTFLAGDDLAVEVGGAEGVRQITREKWVMSRVSSSSGGVEVARRERERWWWKR</sequence>
<gene>
    <name evidence="2" type="ORF">A4U43_C10F1940</name>
</gene>
<organism evidence="2 3">
    <name type="scientific">Asparagus officinalis</name>
    <name type="common">Garden asparagus</name>
    <dbReference type="NCBI Taxonomy" id="4686"/>
    <lineage>
        <taxon>Eukaryota</taxon>
        <taxon>Viridiplantae</taxon>
        <taxon>Streptophyta</taxon>
        <taxon>Embryophyta</taxon>
        <taxon>Tracheophyta</taxon>
        <taxon>Spermatophyta</taxon>
        <taxon>Magnoliopsida</taxon>
        <taxon>Liliopsida</taxon>
        <taxon>Asparagales</taxon>
        <taxon>Asparagaceae</taxon>
        <taxon>Asparagoideae</taxon>
        <taxon>Asparagus</taxon>
    </lineage>
</organism>
<dbReference type="AlphaFoldDB" id="A0A5P1E1Q3"/>
<accession>A0A5P1E1Q3</accession>
<dbReference type="Gramene" id="ONK55883">
    <property type="protein sequence ID" value="ONK55883"/>
    <property type="gene ID" value="A4U43_C10F1940"/>
</dbReference>